<sequence length="107" mass="11566">MARYGKDTPLPPRAVLRLARDFFGPTGDLGLRLTKDTLAEVGFAGGGGTVEVSARPKLGDLQVTEVTILAIEFDPWAERFLVALTDAERGEGPLARLGRWLAGRFGR</sequence>
<organism evidence="1">
    <name type="scientific">uncultured Thermomicrobiales bacterium</name>
    <dbReference type="NCBI Taxonomy" id="1645740"/>
    <lineage>
        <taxon>Bacteria</taxon>
        <taxon>Pseudomonadati</taxon>
        <taxon>Thermomicrobiota</taxon>
        <taxon>Thermomicrobia</taxon>
        <taxon>Thermomicrobiales</taxon>
        <taxon>environmental samples</taxon>
    </lineage>
</organism>
<proteinExistence type="predicted"/>
<accession>A0A6J4VLY6</accession>
<dbReference type="AlphaFoldDB" id="A0A6J4VLY6"/>
<evidence type="ECO:0000313" key="1">
    <source>
        <dbReference type="EMBL" id="CAA9582951.1"/>
    </source>
</evidence>
<gene>
    <name evidence="1" type="ORF">AVDCRST_MAG88-3571</name>
</gene>
<name>A0A6J4VLY6_9BACT</name>
<reference evidence="1" key="1">
    <citation type="submission" date="2020-02" db="EMBL/GenBank/DDBJ databases">
        <authorList>
            <person name="Meier V. D."/>
        </authorList>
    </citation>
    <scope>NUCLEOTIDE SEQUENCE</scope>
    <source>
        <strain evidence="1">AVDCRST_MAG88</strain>
    </source>
</reference>
<dbReference type="EMBL" id="CADCWM010000863">
    <property type="protein sequence ID" value="CAA9582951.1"/>
    <property type="molecule type" value="Genomic_DNA"/>
</dbReference>
<protein>
    <submittedName>
        <fullName evidence="1">Uncharacterized protein</fullName>
    </submittedName>
</protein>